<evidence type="ECO:0000313" key="3">
    <source>
        <dbReference type="Proteomes" id="UP001383192"/>
    </source>
</evidence>
<dbReference type="EMBL" id="JAYKXP010000165">
    <property type="protein sequence ID" value="KAK7021738.1"/>
    <property type="molecule type" value="Genomic_DNA"/>
</dbReference>
<dbReference type="Proteomes" id="UP001383192">
    <property type="component" value="Unassembled WGS sequence"/>
</dbReference>
<evidence type="ECO:0000313" key="2">
    <source>
        <dbReference type="EMBL" id="KAK7021738.1"/>
    </source>
</evidence>
<name>A0AAW0B7H9_9AGAR</name>
<comment type="caution">
    <text evidence="2">The sequence shown here is derived from an EMBL/GenBank/DDBJ whole genome shotgun (WGS) entry which is preliminary data.</text>
</comment>
<evidence type="ECO:0000256" key="1">
    <source>
        <dbReference type="SAM" id="MobiDB-lite"/>
    </source>
</evidence>
<organism evidence="2 3">
    <name type="scientific">Paramarasmius palmivorus</name>
    <dbReference type="NCBI Taxonomy" id="297713"/>
    <lineage>
        <taxon>Eukaryota</taxon>
        <taxon>Fungi</taxon>
        <taxon>Dikarya</taxon>
        <taxon>Basidiomycota</taxon>
        <taxon>Agaricomycotina</taxon>
        <taxon>Agaricomycetes</taxon>
        <taxon>Agaricomycetidae</taxon>
        <taxon>Agaricales</taxon>
        <taxon>Marasmiineae</taxon>
        <taxon>Marasmiaceae</taxon>
        <taxon>Paramarasmius</taxon>
    </lineage>
</organism>
<proteinExistence type="predicted"/>
<gene>
    <name evidence="2" type="ORF">VNI00_017315</name>
</gene>
<accession>A0AAW0B7H9</accession>
<sequence length="211" mass="24134">MPWAKVRKSQATRRQENREKSARHYARHRQQILARKKAARDLLAKRAEAEWAGRKGESTVRGGDSIKPIGTLSSATQLTRISKALNRYTKGRPSQFLEALYKTYIQEELSNPSNASQTNSTLTAAEDTISDLLSSCYRLENDILQEGAYPDFNEVHTLTKRIKCILDCVLNMEMMVMDPEENLEKAYSDKRLDFQKVQIQQWINGVEAVPE</sequence>
<feature type="compositionally biased region" description="Basic residues" evidence="1">
    <location>
        <begin position="1"/>
        <end position="11"/>
    </location>
</feature>
<feature type="region of interest" description="Disordered" evidence="1">
    <location>
        <begin position="1"/>
        <end position="26"/>
    </location>
</feature>
<reference evidence="2 3" key="1">
    <citation type="submission" date="2024-01" db="EMBL/GenBank/DDBJ databases">
        <title>A draft genome for a cacao thread blight-causing isolate of Paramarasmius palmivorus.</title>
        <authorList>
            <person name="Baruah I.K."/>
            <person name="Bukari Y."/>
            <person name="Amoako-Attah I."/>
            <person name="Meinhardt L.W."/>
            <person name="Bailey B.A."/>
            <person name="Cohen S.P."/>
        </authorList>
    </citation>
    <scope>NUCLEOTIDE SEQUENCE [LARGE SCALE GENOMIC DNA]</scope>
    <source>
        <strain evidence="2 3">GH-12</strain>
    </source>
</reference>
<protein>
    <submittedName>
        <fullName evidence="2">Uncharacterized protein</fullName>
    </submittedName>
</protein>
<keyword evidence="3" id="KW-1185">Reference proteome</keyword>
<feature type="compositionally biased region" description="Basic and acidic residues" evidence="1">
    <location>
        <begin position="13"/>
        <end position="22"/>
    </location>
</feature>
<dbReference type="AlphaFoldDB" id="A0AAW0B7H9"/>